<reference evidence="1" key="1">
    <citation type="submission" date="2016-02" db="EMBL/GenBank/DDBJ databases">
        <title>WGS assembly of Manihot esculenta.</title>
        <authorList>
            <person name="Bredeson J.V."/>
            <person name="Prochnik S.E."/>
            <person name="Lyons J.B."/>
            <person name="Schmutz J."/>
            <person name="Grimwood J."/>
            <person name="Vrebalov J."/>
            <person name="Bart R.S."/>
            <person name="Amuge T."/>
            <person name="Ferguson M.E."/>
            <person name="Green R."/>
            <person name="Putnam N."/>
            <person name="Stites J."/>
            <person name="Rounsley S."/>
            <person name="Rokhsar D.S."/>
        </authorList>
    </citation>
    <scope>NUCLEOTIDE SEQUENCE [LARGE SCALE GENOMIC DNA]</scope>
    <source>
        <tissue evidence="1">Leaf</tissue>
    </source>
</reference>
<proteinExistence type="predicted"/>
<name>A0A2C9U9J9_MANES</name>
<dbReference type="EMBL" id="CM004402">
    <property type="protein sequence ID" value="OAY26738.1"/>
    <property type="molecule type" value="Genomic_DNA"/>
</dbReference>
<accession>A0A2C9U9J9</accession>
<dbReference type="AlphaFoldDB" id="A0A2C9U9J9"/>
<gene>
    <name evidence="1" type="ORF">MANES_16G070700</name>
</gene>
<organism evidence="1">
    <name type="scientific">Manihot esculenta</name>
    <name type="common">Cassava</name>
    <name type="synonym">Jatropha manihot</name>
    <dbReference type="NCBI Taxonomy" id="3983"/>
    <lineage>
        <taxon>Eukaryota</taxon>
        <taxon>Viridiplantae</taxon>
        <taxon>Streptophyta</taxon>
        <taxon>Embryophyta</taxon>
        <taxon>Tracheophyta</taxon>
        <taxon>Spermatophyta</taxon>
        <taxon>Magnoliopsida</taxon>
        <taxon>eudicotyledons</taxon>
        <taxon>Gunneridae</taxon>
        <taxon>Pentapetalae</taxon>
        <taxon>rosids</taxon>
        <taxon>fabids</taxon>
        <taxon>Malpighiales</taxon>
        <taxon>Euphorbiaceae</taxon>
        <taxon>Crotonoideae</taxon>
        <taxon>Manihoteae</taxon>
        <taxon>Manihot</taxon>
    </lineage>
</organism>
<protein>
    <submittedName>
        <fullName evidence="1">Uncharacterized protein</fullName>
    </submittedName>
</protein>
<sequence>MLEAMCCDSVESPESVAGSLAMPSTSCTPAMERKVMHTGNGKESHAHRQWKGKSCTPAMERKVDKVQMLCCLWRFEQATQARRRLGKL</sequence>
<evidence type="ECO:0000313" key="1">
    <source>
        <dbReference type="EMBL" id="OAY26738.1"/>
    </source>
</evidence>